<dbReference type="Pfam" id="PF00400">
    <property type="entry name" value="WD40"/>
    <property type="match status" value="1"/>
</dbReference>
<dbReference type="InterPro" id="IPR036322">
    <property type="entry name" value="WD40_repeat_dom_sf"/>
</dbReference>
<dbReference type="InterPro" id="IPR015943">
    <property type="entry name" value="WD40/YVTN_repeat-like_dom_sf"/>
</dbReference>
<evidence type="ECO:0000313" key="2">
    <source>
        <dbReference type="EMBL" id="KAK3012301.1"/>
    </source>
</evidence>
<dbReference type="InterPro" id="IPR052208">
    <property type="entry name" value="DmX-like/RAVE_component"/>
</dbReference>
<dbReference type="Proteomes" id="UP001188597">
    <property type="component" value="Unassembled WGS sequence"/>
</dbReference>
<protein>
    <submittedName>
        <fullName evidence="2">Uncharacterized protein</fullName>
    </submittedName>
</protein>
<dbReference type="PROSITE" id="PS50294">
    <property type="entry name" value="WD_REPEATS_REGION"/>
    <property type="match status" value="1"/>
</dbReference>
<dbReference type="PROSITE" id="PS50082">
    <property type="entry name" value="WD_REPEATS_2"/>
    <property type="match status" value="1"/>
</dbReference>
<dbReference type="EMBL" id="JAVXUP010001388">
    <property type="protein sequence ID" value="KAK3012301.1"/>
    <property type="molecule type" value="Genomic_DNA"/>
</dbReference>
<dbReference type="AlphaFoldDB" id="A0AA89AUH8"/>
<dbReference type="PANTHER" id="PTHR13950:SF9">
    <property type="entry name" value="RABCONNECTIN-3A"/>
    <property type="match status" value="1"/>
</dbReference>
<organism evidence="2 3">
    <name type="scientific">Escallonia herrerae</name>
    <dbReference type="NCBI Taxonomy" id="1293975"/>
    <lineage>
        <taxon>Eukaryota</taxon>
        <taxon>Viridiplantae</taxon>
        <taxon>Streptophyta</taxon>
        <taxon>Embryophyta</taxon>
        <taxon>Tracheophyta</taxon>
        <taxon>Spermatophyta</taxon>
        <taxon>Magnoliopsida</taxon>
        <taxon>eudicotyledons</taxon>
        <taxon>Gunneridae</taxon>
        <taxon>Pentapetalae</taxon>
        <taxon>asterids</taxon>
        <taxon>campanulids</taxon>
        <taxon>Escalloniales</taxon>
        <taxon>Escalloniaceae</taxon>
        <taxon>Escallonia</taxon>
    </lineage>
</organism>
<proteinExistence type="predicted"/>
<evidence type="ECO:0000256" key="1">
    <source>
        <dbReference type="PROSITE-ProRule" id="PRU00221"/>
    </source>
</evidence>
<dbReference type="GO" id="GO:0043291">
    <property type="term" value="C:RAVE complex"/>
    <property type="evidence" value="ECO:0007669"/>
    <property type="project" value="TreeGrafter"/>
</dbReference>
<accession>A0AA89AUH8</accession>
<name>A0AA89AUH8_9ASTE</name>
<sequence>MDGNARPLFQTDVTYVTASGSIVAAAGYSSDGINVVIWDTLAPPMTSRASIMCHEGGARSISVFDNDIGSGSVSPLIVTGGKSGDVGLHDFRYIATGRTKRHRHSDGFEQNITASATTNMRNKNGDQNRNGMLWYIPKAHSGSITKISAIPNTSFFLTGSKDGDVKLWDAKKSKLVYHWPKLHDRHTFPQPSSRGFGGVVRAAVTDIQIVSHGFLTCGGDGSVKMVWLQDFQQGV</sequence>
<dbReference type="SMART" id="SM00320">
    <property type="entry name" value="WD40"/>
    <property type="match status" value="3"/>
</dbReference>
<gene>
    <name evidence="2" type="ORF">RJ639_012849</name>
</gene>
<reference evidence="2" key="1">
    <citation type="submission" date="2022-12" db="EMBL/GenBank/DDBJ databases">
        <title>Draft genome assemblies for two species of Escallonia (Escalloniales).</title>
        <authorList>
            <person name="Chanderbali A."/>
            <person name="Dervinis C."/>
            <person name="Anghel I."/>
            <person name="Soltis D."/>
            <person name="Soltis P."/>
            <person name="Zapata F."/>
        </authorList>
    </citation>
    <scope>NUCLEOTIDE SEQUENCE</scope>
    <source>
        <strain evidence="2">UCBG64.0493</strain>
        <tissue evidence="2">Leaf</tissue>
    </source>
</reference>
<comment type="caution">
    <text evidence="2">The sequence shown here is derived from an EMBL/GenBank/DDBJ whole genome shotgun (WGS) entry which is preliminary data.</text>
</comment>
<keyword evidence="1" id="KW-0853">WD repeat</keyword>
<dbReference type="InterPro" id="IPR001680">
    <property type="entry name" value="WD40_rpt"/>
</dbReference>
<dbReference type="SUPFAM" id="SSF50978">
    <property type="entry name" value="WD40 repeat-like"/>
    <property type="match status" value="1"/>
</dbReference>
<dbReference type="Gene3D" id="2.130.10.10">
    <property type="entry name" value="YVTN repeat-like/Quinoprotein amine dehydrogenase"/>
    <property type="match status" value="1"/>
</dbReference>
<evidence type="ECO:0000313" key="3">
    <source>
        <dbReference type="Proteomes" id="UP001188597"/>
    </source>
</evidence>
<dbReference type="GO" id="GO:0007035">
    <property type="term" value="P:vacuolar acidification"/>
    <property type="evidence" value="ECO:0007669"/>
    <property type="project" value="TreeGrafter"/>
</dbReference>
<feature type="repeat" description="WD" evidence="1">
    <location>
        <begin position="137"/>
        <end position="178"/>
    </location>
</feature>
<keyword evidence="3" id="KW-1185">Reference proteome</keyword>
<dbReference type="PANTHER" id="PTHR13950">
    <property type="entry name" value="RABCONNECTIN-RELATED"/>
    <property type="match status" value="1"/>
</dbReference>